<evidence type="ECO:0000313" key="7">
    <source>
        <dbReference type="Proteomes" id="UP000230750"/>
    </source>
</evidence>
<dbReference type="InterPro" id="IPR051087">
    <property type="entry name" value="Mitochondrial_ACSM"/>
</dbReference>
<dbReference type="GO" id="GO:0005524">
    <property type="term" value="F:ATP binding"/>
    <property type="evidence" value="ECO:0007669"/>
    <property type="project" value="UniProtKB-KW"/>
</dbReference>
<dbReference type="PANTHER" id="PTHR43605">
    <property type="entry name" value="ACYL-COENZYME A SYNTHETASE"/>
    <property type="match status" value="1"/>
</dbReference>
<evidence type="ECO:0000313" key="6">
    <source>
        <dbReference type="EMBL" id="PIK57577.1"/>
    </source>
</evidence>
<gene>
    <name evidence="6" type="ORF">BSL78_05485</name>
</gene>
<dbReference type="STRING" id="307972.A0A2G8LBE9"/>
<dbReference type="Gene3D" id="3.30.300.30">
    <property type="match status" value="1"/>
</dbReference>
<accession>A0A2G8LBE9</accession>
<dbReference type="InterPro" id="IPR045851">
    <property type="entry name" value="AMP-bd_C_sf"/>
</dbReference>
<keyword evidence="7" id="KW-1185">Reference proteome</keyword>
<dbReference type="InterPro" id="IPR025110">
    <property type="entry name" value="AMP-bd_C"/>
</dbReference>
<keyword evidence="2" id="KW-0436">Ligase</keyword>
<dbReference type="GO" id="GO:0015645">
    <property type="term" value="F:fatty acid ligase activity"/>
    <property type="evidence" value="ECO:0007669"/>
    <property type="project" value="TreeGrafter"/>
</dbReference>
<organism evidence="6 7">
    <name type="scientific">Stichopus japonicus</name>
    <name type="common">Sea cucumber</name>
    <dbReference type="NCBI Taxonomy" id="307972"/>
    <lineage>
        <taxon>Eukaryota</taxon>
        <taxon>Metazoa</taxon>
        <taxon>Echinodermata</taxon>
        <taxon>Eleutherozoa</taxon>
        <taxon>Echinozoa</taxon>
        <taxon>Holothuroidea</taxon>
        <taxon>Aspidochirotacea</taxon>
        <taxon>Aspidochirotida</taxon>
        <taxon>Stichopodidae</taxon>
        <taxon>Apostichopus</taxon>
    </lineage>
</organism>
<sequence>MCILTDANITYYYYLTYQQVALVFYPDRYRIGPFEVESALQEHPAVVESAAVAAKDSLRERLVQKRGGRRGFIIFNERKRMVLNGYLFQGVVKAFITLADGFKDREPEELKKELQDHVKNVTAPYKYPRQIEFVDSLPKTVSGKIRRVELREK</sequence>
<dbReference type="Pfam" id="PF13193">
    <property type="entry name" value="AMP-binding_C"/>
    <property type="match status" value="1"/>
</dbReference>
<name>A0A2G8LBE9_STIJA</name>
<proteinExistence type="inferred from homology"/>
<protein>
    <submittedName>
        <fullName evidence="6">Putative acyl-coenzyme A synthetase ACSM3, mitochondrial-like</fullName>
    </submittedName>
</protein>
<reference evidence="6 7" key="1">
    <citation type="journal article" date="2017" name="PLoS Biol.">
        <title>The sea cucumber genome provides insights into morphological evolution and visceral regeneration.</title>
        <authorList>
            <person name="Zhang X."/>
            <person name="Sun L."/>
            <person name="Yuan J."/>
            <person name="Sun Y."/>
            <person name="Gao Y."/>
            <person name="Zhang L."/>
            <person name="Li S."/>
            <person name="Dai H."/>
            <person name="Hamel J.F."/>
            <person name="Liu C."/>
            <person name="Yu Y."/>
            <person name="Liu S."/>
            <person name="Lin W."/>
            <person name="Guo K."/>
            <person name="Jin S."/>
            <person name="Xu P."/>
            <person name="Storey K.B."/>
            <person name="Huan P."/>
            <person name="Zhang T."/>
            <person name="Zhou Y."/>
            <person name="Zhang J."/>
            <person name="Lin C."/>
            <person name="Li X."/>
            <person name="Xing L."/>
            <person name="Huo D."/>
            <person name="Sun M."/>
            <person name="Wang L."/>
            <person name="Mercier A."/>
            <person name="Li F."/>
            <person name="Yang H."/>
            <person name="Xiang J."/>
        </authorList>
    </citation>
    <scope>NUCLEOTIDE SEQUENCE [LARGE SCALE GENOMIC DNA]</scope>
    <source>
        <strain evidence="6">Shaxun</strain>
        <tissue evidence="6">Muscle</tissue>
    </source>
</reference>
<dbReference type="OrthoDB" id="6614653at2759"/>
<evidence type="ECO:0000256" key="4">
    <source>
        <dbReference type="ARBA" id="ARBA00022840"/>
    </source>
</evidence>
<dbReference type="EMBL" id="MRZV01000138">
    <property type="protein sequence ID" value="PIK57577.1"/>
    <property type="molecule type" value="Genomic_DNA"/>
</dbReference>
<dbReference type="PANTHER" id="PTHR43605:SF10">
    <property type="entry name" value="ACYL-COA SYNTHETASE MEDIUM CHAIN FAMILY MEMBER 3"/>
    <property type="match status" value="1"/>
</dbReference>
<dbReference type="SUPFAM" id="SSF56801">
    <property type="entry name" value="Acetyl-CoA synthetase-like"/>
    <property type="match status" value="1"/>
</dbReference>
<comment type="similarity">
    <text evidence="1">Belongs to the ATP-dependent AMP-binding enzyme family.</text>
</comment>
<dbReference type="GO" id="GO:0006637">
    <property type="term" value="P:acyl-CoA metabolic process"/>
    <property type="evidence" value="ECO:0007669"/>
    <property type="project" value="TreeGrafter"/>
</dbReference>
<dbReference type="GO" id="GO:0004321">
    <property type="term" value="F:fatty-acyl-CoA synthase activity"/>
    <property type="evidence" value="ECO:0007669"/>
    <property type="project" value="TreeGrafter"/>
</dbReference>
<evidence type="ECO:0000256" key="2">
    <source>
        <dbReference type="ARBA" id="ARBA00022598"/>
    </source>
</evidence>
<dbReference type="GO" id="GO:0006633">
    <property type="term" value="P:fatty acid biosynthetic process"/>
    <property type="evidence" value="ECO:0007669"/>
    <property type="project" value="TreeGrafter"/>
</dbReference>
<evidence type="ECO:0000256" key="3">
    <source>
        <dbReference type="ARBA" id="ARBA00022741"/>
    </source>
</evidence>
<keyword evidence="4" id="KW-0067">ATP-binding</keyword>
<comment type="caution">
    <text evidence="6">The sequence shown here is derived from an EMBL/GenBank/DDBJ whole genome shotgun (WGS) entry which is preliminary data.</text>
</comment>
<dbReference type="Proteomes" id="UP000230750">
    <property type="component" value="Unassembled WGS sequence"/>
</dbReference>
<feature type="domain" description="AMP-binding enzyme C-terminal" evidence="5">
    <location>
        <begin position="91"/>
        <end position="144"/>
    </location>
</feature>
<keyword evidence="3" id="KW-0547">Nucleotide-binding</keyword>
<evidence type="ECO:0000256" key="1">
    <source>
        <dbReference type="ARBA" id="ARBA00006432"/>
    </source>
</evidence>
<evidence type="ECO:0000259" key="5">
    <source>
        <dbReference type="Pfam" id="PF13193"/>
    </source>
</evidence>
<dbReference type="AlphaFoldDB" id="A0A2G8LBE9"/>